<dbReference type="Proteomes" id="UP000053611">
    <property type="component" value="Unassembled WGS sequence"/>
</dbReference>
<keyword evidence="3" id="KW-1185">Reference proteome</keyword>
<feature type="compositionally biased region" description="Low complexity" evidence="1">
    <location>
        <begin position="920"/>
        <end position="932"/>
    </location>
</feature>
<feature type="compositionally biased region" description="Low complexity" evidence="1">
    <location>
        <begin position="780"/>
        <end position="793"/>
    </location>
</feature>
<dbReference type="EMBL" id="KQ087215">
    <property type="protein sequence ID" value="KLT41621.1"/>
    <property type="molecule type" value="Genomic_DNA"/>
</dbReference>
<accession>A0A0J0XKJ0</accession>
<feature type="compositionally biased region" description="Polar residues" evidence="1">
    <location>
        <begin position="92"/>
        <end position="105"/>
    </location>
</feature>
<feature type="region of interest" description="Disordered" evidence="1">
    <location>
        <begin position="443"/>
        <end position="476"/>
    </location>
</feature>
<dbReference type="AlphaFoldDB" id="A0A0J0XKJ0"/>
<feature type="compositionally biased region" description="Polar residues" evidence="1">
    <location>
        <begin position="590"/>
        <end position="625"/>
    </location>
</feature>
<organism evidence="2 3">
    <name type="scientific">Cutaneotrichosporon oleaginosum</name>
    <dbReference type="NCBI Taxonomy" id="879819"/>
    <lineage>
        <taxon>Eukaryota</taxon>
        <taxon>Fungi</taxon>
        <taxon>Dikarya</taxon>
        <taxon>Basidiomycota</taxon>
        <taxon>Agaricomycotina</taxon>
        <taxon>Tremellomycetes</taxon>
        <taxon>Trichosporonales</taxon>
        <taxon>Trichosporonaceae</taxon>
        <taxon>Cutaneotrichosporon</taxon>
    </lineage>
</organism>
<feature type="region of interest" description="Disordered" evidence="1">
    <location>
        <begin position="920"/>
        <end position="1047"/>
    </location>
</feature>
<feature type="compositionally biased region" description="Low complexity" evidence="1">
    <location>
        <begin position="1034"/>
        <end position="1047"/>
    </location>
</feature>
<feature type="region of interest" description="Disordered" evidence="1">
    <location>
        <begin position="561"/>
        <end position="793"/>
    </location>
</feature>
<feature type="compositionally biased region" description="Low complexity" evidence="1">
    <location>
        <begin position="979"/>
        <end position="1003"/>
    </location>
</feature>
<feature type="region of interest" description="Disordered" evidence="1">
    <location>
        <begin position="1"/>
        <end position="151"/>
    </location>
</feature>
<dbReference type="RefSeq" id="XP_018278112.1">
    <property type="nucleotide sequence ID" value="XM_018426743.1"/>
</dbReference>
<gene>
    <name evidence="2" type="ORF">CC85DRAFT_328883</name>
</gene>
<dbReference type="PANTHER" id="PTHR48125:SF12">
    <property type="entry name" value="AT HOOK TRANSCRIPTION FACTOR FAMILY-RELATED"/>
    <property type="match status" value="1"/>
</dbReference>
<feature type="compositionally biased region" description="Basic and acidic residues" evidence="1">
    <location>
        <begin position="727"/>
        <end position="740"/>
    </location>
</feature>
<protein>
    <submittedName>
        <fullName evidence="2">Uncharacterized protein</fullName>
    </submittedName>
</protein>
<proteinExistence type="predicted"/>
<evidence type="ECO:0000313" key="2">
    <source>
        <dbReference type="EMBL" id="KLT41621.1"/>
    </source>
</evidence>
<feature type="compositionally biased region" description="Polar residues" evidence="1">
    <location>
        <begin position="562"/>
        <end position="574"/>
    </location>
</feature>
<feature type="compositionally biased region" description="Low complexity" evidence="1">
    <location>
        <begin position="741"/>
        <end position="750"/>
    </location>
</feature>
<feature type="compositionally biased region" description="Low complexity" evidence="1">
    <location>
        <begin position="940"/>
        <end position="955"/>
    </location>
</feature>
<feature type="compositionally biased region" description="Polar residues" evidence="1">
    <location>
        <begin position="687"/>
        <end position="696"/>
    </location>
</feature>
<dbReference type="PANTHER" id="PTHR48125">
    <property type="entry name" value="LP07818P1"/>
    <property type="match status" value="1"/>
</dbReference>
<sequence length="1047" mass="109627">MVDTVDKTFATALDTPAPALADPTHNRTPPSSTAKLAAISRVSSTPSPRVSHLEMRRTVSSRSPFREPALEAWSGLPKTQSDAGSCHRSAHASPSSPLTASSQEVQPVAEPTSSRKESASCGLPHPTNITGSNSTSQDPQPPRPESSLRSWLKWGKEPSFLEEIGDETYDDLDAAVAFKAMKFPAPLLYGTDDSLDESQSLKSPSDHSRSPVVIASMEERVCSKPSIPPPRVVKRLSSKESTWVPGDACPQTETVDDCENLHSPNHVGNVNDNAPQGKAHGSSGVVNTSLGWGIPSIPWDGVDASRLAWIEPDLLDAGSFRLTPPRTRPSARAIFDEKETSLSLERKAYLQGSLLGDGLNNFEEQLAELSDWEDSMISSPPATKASPANKLDNAASKDTLSRARRQRGSSDNADTTIEFKANGSLLGDGLGSFEEQLADLSDWEDSLTSSPPAEKTSPKTKTDSPANKPSPSRIRRCRAARDEDTTIEFKAHVHGSLLEDGITNFEDQLAELSDESILWHLPPRYVPPDMNDESARALAAAEAAAVVAIKRYIAMLNRHQDATGTTGSQRSESPASGLTRTSSGSSTARECSNSSDSARTVSSCSTGVQRSNSGGALQSERSSFGAQKLESMRPVQRSKSSGTLPREQASSGTQKSNCTRPAQSGARPASGVQCTNSGRVLSRGVPASSSGRSVASKTAPRRDLPDVPLSMRARVQERRGIAPSTSSEDRWANAVERDPKPVATAPAAAPRGMTSSASTRRLNPGPGLTRTNTVRSIGDATGPAGAAARPLARTSSVRQSLGVGAATEARARALAPASTTRTAVQRAADARSMPPPPVPNRAVQRTSLAPAAKVRAPIPSPPKPATAPRTSLAARQSLAPRQPLAARQSLAPTIPKSSSRPSLAAAAVIPKTNSRLSLAAAATTAKPAPRTSLAPAARVPGALPRSSSRPSLAPGTAAPKPAARQSLAPSTTLPKPAPRHSLAPASRASLAPSASRTSLAPRPGVRVKASAPPTLERIPAGATGMRSSRPSTLAPAAAGRARAARAV</sequence>
<feature type="region of interest" description="Disordered" evidence="1">
    <location>
        <begin position="851"/>
        <end position="905"/>
    </location>
</feature>
<feature type="compositionally biased region" description="Polar residues" evidence="1">
    <location>
        <begin position="637"/>
        <end position="662"/>
    </location>
</feature>
<feature type="compositionally biased region" description="Low complexity" evidence="1">
    <location>
        <begin position="40"/>
        <end position="50"/>
    </location>
</feature>
<name>A0A0J0XKJ0_9TREE</name>
<feature type="compositionally biased region" description="Polar residues" evidence="1">
    <location>
        <begin position="127"/>
        <end position="138"/>
    </location>
</feature>
<dbReference type="GeneID" id="28987346"/>
<feature type="region of interest" description="Disordered" evidence="1">
    <location>
        <begin position="375"/>
        <end position="416"/>
    </location>
</feature>
<reference evidence="2 3" key="1">
    <citation type="submission" date="2015-03" db="EMBL/GenBank/DDBJ databases">
        <title>Genomics and transcriptomics of the oil-accumulating basidiomycete yeast T. oleaginosus allow insights into substrate utilization and the diverse evolutionary trajectories of mating systems in fungi.</title>
        <authorList>
            <consortium name="DOE Joint Genome Institute"/>
            <person name="Kourist R."/>
            <person name="Kracht O."/>
            <person name="Bracharz F."/>
            <person name="Lipzen A."/>
            <person name="Nolan M."/>
            <person name="Ohm R."/>
            <person name="Grigoriev I."/>
            <person name="Sun S."/>
            <person name="Heitman J."/>
            <person name="Bruck T."/>
            <person name="Nowrousian M."/>
        </authorList>
    </citation>
    <scope>NUCLEOTIDE SEQUENCE [LARGE SCALE GENOMIC DNA]</scope>
    <source>
        <strain evidence="2 3">IBC0246</strain>
    </source>
</reference>
<feature type="compositionally biased region" description="Low complexity" evidence="1">
    <location>
        <begin position="10"/>
        <end position="23"/>
    </location>
</feature>
<evidence type="ECO:0000256" key="1">
    <source>
        <dbReference type="SAM" id="MobiDB-lite"/>
    </source>
</evidence>
<feature type="compositionally biased region" description="Low complexity" evidence="1">
    <location>
        <begin position="575"/>
        <end position="589"/>
    </location>
</feature>
<evidence type="ECO:0000313" key="3">
    <source>
        <dbReference type="Proteomes" id="UP000053611"/>
    </source>
</evidence>